<evidence type="ECO:0000256" key="5">
    <source>
        <dbReference type="ARBA" id="ARBA00022679"/>
    </source>
</evidence>
<comment type="subcellular location">
    <subcellularLocation>
        <location evidence="1">Nucleus</location>
    </subcellularLocation>
</comment>
<comment type="similarity">
    <text evidence="2">Belongs to the PI3/PI4-kinase family. ATM subfamily.</text>
</comment>
<evidence type="ECO:0000256" key="13">
    <source>
        <dbReference type="ARBA" id="ARBA00048679"/>
    </source>
</evidence>
<evidence type="ECO:0000256" key="9">
    <source>
        <dbReference type="ARBA" id="ARBA00022840"/>
    </source>
</evidence>
<evidence type="ECO:0000256" key="4">
    <source>
        <dbReference type="ARBA" id="ARBA00022527"/>
    </source>
</evidence>
<feature type="domain" description="FATC" evidence="17">
    <location>
        <begin position="2954"/>
        <end position="2986"/>
    </location>
</feature>
<dbReference type="InterPro" id="IPR012993">
    <property type="entry name" value="UME"/>
</dbReference>
<dbReference type="InterPro" id="IPR018936">
    <property type="entry name" value="PI3/4_kinase_CS"/>
</dbReference>
<evidence type="ECO:0000256" key="6">
    <source>
        <dbReference type="ARBA" id="ARBA00022741"/>
    </source>
</evidence>
<dbReference type="GO" id="GO:0005524">
    <property type="term" value="F:ATP binding"/>
    <property type="evidence" value="ECO:0007669"/>
    <property type="project" value="UniProtKB-KW"/>
</dbReference>
<dbReference type="InterPro" id="IPR056802">
    <property type="entry name" value="ATR-like_M-HEAT"/>
</dbReference>
<dbReference type="GO" id="GO:0005634">
    <property type="term" value="C:nucleus"/>
    <property type="evidence" value="ECO:0007669"/>
    <property type="project" value="UniProtKB-SubCell"/>
</dbReference>
<dbReference type="PROSITE" id="PS51189">
    <property type="entry name" value="FAT"/>
    <property type="match status" value="1"/>
</dbReference>
<keyword evidence="10" id="KW-0234">DNA repair</keyword>
<proteinExistence type="inferred from homology"/>
<dbReference type="Pfam" id="PF23593">
    <property type="entry name" value="HEAT_ATR"/>
    <property type="match status" value="1"/>
</dbReference>
<dbReference type="Proteomes" id="UP001151582">
    <property type="component" value="Unassembled WGS sequence"/>
</dbReference>
<evidence type="ECO:0000256" key="14">
    <source>
        <dbReference type="SAM" id="MobiDB-lite"/>
    </source>
</evidence>
<dbReference type="Pfam" id="PF25030">
    <property type="entry name" value="M-HEAT_ATR"/>
    <property type="match status" value="1"/>
</dbReference>
<evidence type="ECO:0000256" key="3">
    <source>
        <dbReference type="ARBA" id="ARBA00012513"/>
    </source>
</evidence>
<dbReference type="GO" id="GO:0005694">
    <property type="term" value="C:chromosome"/>
    <property type="evidence" value="ECO:0007669"/>
    <property type="project" value="TreeGrafter"/>
</dbReference>
<evidence type="ECO:0000313" key="19">
    <source>
        <dbReference type="Proteomes" id="UP001151582"/>
    </source>
</evidence>
<keyword evidence="9" id="KW-0067">ATP-binding</keyword>
<dbReference type="Pfam" id="PF02259">
    <property type="entry name" value="FAT"/>
    <property type="match status" value="1"/>
</dbReference>
<dbReference type="InterPro" id="IPR016024">
    <property type="entry name" value="ARM-type_fold"/>
</dbReference>
<dbReference type="InterPro" id="IPR003152">
    <property type="entry name" value="FATC_dom"/>
</dbReference>
<evidence type="ECO:0000256" key="8">
    <source>
        <dbReference type="ARBA" id="ARBA00022777"/>
    </source>
</evidence>
<evidence type="ECO:0000259" key="16">
    <source>
        <dbReference type="PROSITE" id="PS51189"/>
    </source>
</evidence>
<evidence type="ECO:0000256" key="11">
    <source>
        <dbReference type="ARBA" id="ARBA00023242"/>
    </source>
</evidence>
<dbReference type="InterPro" id="IPR003151">
    <property type="entry name" value="PIK-rel_kinase_FAT"/>
</dbReference>
<dbReference type="InterPro" id="IPR000403">
    <property type="entry name" value="PI3/4_kinase_cat_dom"/>
</dbReference>
<evidence type="ECO:0000256" key="1">
    <source>
        <dbReference type="ARBA" id="ARBA00004123"/>
    </source>
</evidence>
<dbReference type="InterPro" id="IPR036940">
    <property type="entry name" value="PI3/4_kinase_cat_sf"/>
</dbReference>
<evidence type="ECO:0000256" key="10">
    <source>
        <dbReference type="ARBA" id="ARBA00023204"/>
    </source>
</evidence>
<keyword evidence="6" id="KW-0547">Nucleotide-binding</keyword>
<dbReference type="Pfam" id="PF00454">
    <property type="entry name" value="PI3_PI4_kinase"/>
    <property type="match status" value="1"/>
</dbReference>
<dbReference type="SMART" id="SM01343">
    <property type="entry name" value="FATC"/>
    <property type="match status" value="1"/>
</dbReference>
<keyword evidence="8" id="KW-0418">Kinase</keyword>
<dbReference type="PROSITE" id="PS51190">
    <property type="entry name" value="FATC"/>
    <property type="match status" value="1"/>
</dbReference>
<feature type="region of interest" description="Disordered" evidence="14">
    <location>
        <begin position="1"/>
        <end position="29"/>
    </location>
</feature>
<dbReference type="SUPFAM" id="SSF56112">
    <property type="entry name" value="Protein kinase-like (PK-like)"/>
    <property type="match status" value="1"/>
</dbReference>
<dbReference type="InterPro" id="IPR057564">
    <property type="entry name" value="HEAT_ATR"/>
</dbReference>
<evidence type="ECO:0000259" key="15">
    <source>
        <dbReference type="PROSITE" id="PS50290"/>
    </source>
</evidence>
<keyword evidence="5" id="KW-0808">Transferase</keyword>
<comment type="caution">
    <text evidence="18">The sequence shown here is derived from an EMBL/GenBank/DDBJ whole genome shotgun (WGS) entry which is preliminary data.</text>
</comment>
<dbReference type="PANTHER" id="PTHR11139:SF125">
    <property type="entry name" value="SERINE_THREONINE-PROTEIN KINASE MEC1"/>
    <property type="match status" value="1"/>
</dbReference>
<evidence type="ECO:0000259" key="17">
    <source>
        <dbReference type="PROSITE" id="PS51190"/>
    </source>
</evidence>
<keyword evidence="11" id="KW-0539">Nucleus</keyword>
<evidence type="ECO:0000256" key="2">
    <source>
        <dbReference type="ARBA" id="ARBA00010769"/>
    </source>
</evidence>
<evidence type="ECO:0000313" key="18">
    <source>
        <dbReference type="EMBL" id="KAJ1983368.1"/>
    </source>
</evidence>
<feature type="compositionally biased region" description="Basic and acidic residues" evidence="14">
    <location>
        <begin position="444"/>
        <end position="458"/>
    </location>
</feature>
<dbReference type="CDD" id="cd00892">
    <property type="entry name" value="PIKKc_ATR"/>
    <property type="match status" value="1"/>
</dbReference>
<protein>
    <recommendedName>
        <fullName evidence="3">non-specific serine/threonine protein kinase</fullName>
        <ecNumber evidence="3">2.7.11.1</ecNumber>
    </recommendedName>
</protein>
<accession>A0A9W8B5P5</accession>
<dbReference type="EC" id="2.7.11.1" evidence="3"/>
<dbReference type="PROSITE" id="PS50290">
    <property type="entry name" value="PI3_4_KINASE_3"/>
    <property type="match status" value="1"/>
</dbReference>
<dbReference type="InterPro" id="IPR011009">
    <property type="entry name" value="Kinase-like_dom_sf"/>
</dbReference>
<evidence type="ECO:0000256" key="12">
    <source>
        <dbReference type="ARBA" id="ARBA00047899"/>
    </source>
</evidence>
<feature type="domain" description="PI3K/PI4K catalytic" evidence="15">
    <location>
        <begin position="2644"/>
        <end position="2951"/>
    </location>
</feature>
<dbReference type="EMBL" id="JANBQB010000058">
    <property type="protein sequence ID" value="KAJ1983368.1"/>
    <property type="molecule type" value="Genomic_DNA"/>
</dbReference>
<feature type="region of interest" description="Disordered" evidence="14">
    <location>
        <begin position="2293"/>
        <end position="2320"/>
    </location>
</feature>
<dbReference type="Pfam" id="PF02260">
    <property type="entry name" value="FATC"/>
    <property type="match status" value="1"/>
</dbReference>
<dbReference type="OrthoDB" id="381190at2759"/>
<dbReference type="SMART" id="SM00802">
    <property type="entry name" value="UME"/>
    <property type="match status" value="1"/>
</dbReference>
<dbReference type="InterPro" id="IPR050517">
    <property type="entry name" value="DDR_Repair_Kinase"/>
</dbReference>
<comment type="catalytic activity">
    <reaction evidence="13">
        <text>L-seryl-[protein] + ATP = O-phospho-L-seryl-[protein] + ADP + H(+)</text>
        <dbReference type="Rhea" id="RHEA:17989"/>
        <dbReference type="Rhea" id="RHEA-COMP:9863"/>
        <dbReference type="Rhea" id="RHEA-COMP:11604"/>
        <dbReference type="ChEBI" id="CHEBI:15378"/>
        <dbReference type="ChEBI" id="CHEBI:29999"/>
        <dbReference type="ChEBI" id="CHEBI:30616"/>
        <dbReference type="ChEBI" id="CHEBI:83421"/>
        <dbReference type="ChEBI" id="CHEBI:456216"/>
        <dbReference type="EC" id="2.7.11.1"/>
    </reaction>
</comment>
<dbReference type="GO" id="GO:0000077">
    <property type="term" value="P:DNA damage checkpoint signaling"/>
    <property type="evidence" value="ECO:0007669"/>
    <property type="project" value="TreeGrafter"/>
</dbReference>
<dbReference type="SUPFAM" id="SSF48371">
    <property type="entry name" value="ARM repeat"/>
    <property type="match status" value="1"/>
</dbReference>
<keyword evidence="4" id="KW-0723">Serine/threonine-protein kinase</keyword>
<organism evidence="18 19">
    <name type="scientific">Dimargaris verticillata</name>
    <dbReference type="NCBI Taxonomy" id="2761393"/>
    <lineage>
        <taxon>Eukaryota</taxon>
        <taxon>Fungi</taxon>
        <taxon>Fungi incertae sedis</taxon>
        <taxon>Zoopagomycota</taxon>
        <taxon>Kickxellomycotina</taxon>
        <taxon>Dimargaritomycetes</taxon>
        <taxon>Dimargaritales</taxon>
        <taxon>Dimargaritaceae</taxon>
        <taxon>Dimargaris</taxon>
    </lineage>
</organism>
<dbReference type="GO" id="GO:0000723">
    <property type="term" value="P:telomere maintenance"/>
    <property type="evidence" value="ECO:0007669"/>
    <property type="project" value="TreeGrafter"/>
</dbReference>
<feature type="domain" description="FAT" evidence="16">
    <location>
        <begin position="1862"/>
        <end position="2534"/>
    </location>
</feature>
<name>A0A9W8B5P5_9FUNG</name>
<keyword evidence="19" id="KW-1185">Reference proteome</keyword>
<gene>
    <name evidence="18" type="ORF">H4R34_001318</name>
</gene>
<dbReference type="GO" id="GO:0006281">
    <property type="term" value="P:DNA repair"/>
    <property type="evidence" value="ECO:0007669"/>
    <property type="project" value="UniProtKB-KW"/>
</dbReference>
<keyword evidence="7" id="KW-0227">DNA damage</keyword>
<dbReference type="GO" id="GO:0004674">
    <property type="term" value="F:protein serine/threonine kinase activity"/>
    <property type="evidence" value="ECO:0007669"/>
    <property type="project" value="UniProtKB-KW"/>
</dbReference>
<dbReference type="Gene3D" id="1.10.1070.11">
    <property type="entry name" value="Phosphatidylinositol 3-/4-kinase, catalytic domain"/>
    <property type="match status" value="1"/>
</dbReference>
<dbReference type="PROSITE" id="PS00916">
    <property type="entry name" value="PI3_4_KINASE_2"/>
    <property type="match status" value="1"/>
</dbReference>
<dbReference type="Pfam" id="PF08064">
    <property type="entry name" value="UME"/>
    <property type="match status" value="1"/>
</dbReference>
<dbReference type="PANTHER" id="PTHR11139">
    <property type="entry name" value="ATAXIA TELANGIECTASIA MUTATED ATM -RELATED"/>
    <property type="match status" value="1"/>
</dbReference>
<feature type="region of interest" description="Disordered" evidence="14">
    <location>
        <begin position="419"/>
        <end position="468"/>
    </location>
</feature>
<sequence length="2986" mass="334189">MSPSPTGLACNPLPNRDTTRSDLVHSSPTADDEAAELRQYYQSLNAFQDNFVRLLVSRAGYSPELRTSSESFLKLIGHVFSSVPNVLNWSAETTCTYLPVAPTASPAYPAPTTYTTNGLERKLLHYWLLVLKEPRLHQLHAAIVAEVAALVSALAYHAHHYARAQSLATAFLHQWLNLLECYNQCQFPVTIPYYDNAPWAGWDHILTDDYASITLRCTDERDCLAQQLTRVYIQCLTGLEAVQPALATSGVFSLLIHPLLYLPDRIQALPIINMSSHWTLVDDLVRVGVLLCTYHRDMRLTVGTFFLHLALNQVLLLGRRQPLPRELVAMANHSVSARFDRALAQLLEYCWQYESFPNPTTHLVPVMHACQCTVTRWPTASALPLFYFRDALGLILSQIQRRYPSIELAKSVPMSSSAVPKRKRCDSNDSDGLEPGVQTISLRDTAHGKRMRENEEAPHACQPNASTALPPASPWHSILTIMVQLEAQGLEAISEPTHALACSAFRSALEQCTMDALTCEQVATVNSTLRDVIVGWPMAKAPDAYRACATYMTHAVSALLGVCLAVYDQYRHSRRLPDDPTALTLMYQQVFSTVLLWGGTWTSDTPVEEPLLLLLWAFLVLPAIAIPAFQTRLLALTPHRHCHEDHEPHPTPGPICVAPARLPLIFTTSPSPTHLFSNPAPTTASIPELPVAIDSQVANRLAFLVTEVPNVLSLLYVLPPRWGLCYQVLLLEWALSLRSTCTLPQLGPTEEHTPTERWRQAAWRVVPIFMAKQRAQSAVVNYTLSHMVLDPTDTTDLLLCAATSLQHTCCALAGSLHISINGAPGPWYLSLVCHHCQHLAAKDNQEVNRPTVYFNPSGDLPLVLQRVADTLHDAGERSDVNTANSMLASVPLRQWASYWFIVSQRQEPALRLRFGRVLAHFLSHAPLIDYCLDKESQRQLQLTLAIDDPNLPDAASADQGLVFAEGCLRYLSTSLRGLQRILGTVLCRYAQVPCGPAWPSHHRAQISDLRSRNQQAIVKHILDMLEVTSPQGEPNLLMVLGSIGGFCTDSTLLGHILKTLLERRMRPNLFIRAVALTQLTGIATHRQQPLTHLFRAYLPALSVFLVQCWEMDRVVAAPAIRLLGYSVQGFVHETLSYTLPELFAMNREATLLAITSCVAQDLSVLCINHAHAILARLFLLDAQAMPAAMRLFLSITTRGFDHVTLTHIIRSCSLQLIRRLTQELGVDDQLHKLRAASALRMVVRKLCDQPAPAGPEQPDAKPTGDLPEKEEVEGGMRHNASKLWGFLEEPYAVHLLRKYFLGILAAMNETLTEAPELSPMATKLTTLQSLTELIKLLGSPVQRVSSHIMATLRTALALPELRGGALEAWYVFALSVQKANLGPFIGELTGTLGLVYPECTRSQRRVISQTLDYALFDNLSVLMRNAERLALLPSSVPEFNAHNDAIWFARGTLTIPEHLDLVSDLLTVDNHSVVELALDELSQLLRRHPEEVYRLVQAEQVDENVVRLVHQLLDRCSRVGGHRSRIGKLSSRCLGQLGAIDPTRLSLATLSISTASPSPANTLYSTTGTTAHAPPFFDLAASEGRVGLACYILEHRVVNRLRSAKSPQEQGYYAYTIQELLKLCRFSTRTLGSLLDGAKSVAPTLAVQSHTANEPSPSTTKSADKYQLIHARWEQFSSDVKETLLTLLDAKYAIQSPVAPTPDFPVYRSKAEFGDWLLAYIQGIVWHTSCPETRVLMEACYPVLRCEEDHQLALFILPYAIVYPLGSDAASTPTNLVDEIKVVLEAAESEAEAGPSNYFYLCAQTVFRMMDQLTWWKVQEQSKLYRQAKAARSTSRSADTTDAHQLPLALACDRLGALDPATLAKAAMVCRDNARALLYYERTVQAAPNLTMDTIIAGSVLPRLLKLYDRVDDPDGVEGIATLMPHSGTDQQLHLFESTGRWVAAQACYELKLKQEGHTLATQQGFINCLRQLGHLESMLTHIRGLLADCPDWEPDLRASAIEASWRLSKWDSVDRYVSTATDPPVLAADDRSSPTAAILCMPRVDVTPRNDTFEVALGRLLLSLHRDQVDQFRSLMDNTREHLLAELAVTGKSAYAASYPYVVQLHMLYELEAIVDALHSHQLTLSPDAQPLAQMDKLLKGWDQRLAITMPSFQIREPILNLRRVVLQVLSDHAEVADWEVGLKSSSSALQPHRGVAIPIPGQPLPTPMDTAPEPLRAQLAKLTRDECGRLWLVSAKTARKEGYLQTAFSALLNATDANKGWACIERAKWYWNNQQARLAILELQQALQRPTGTDHSQALPTPSSHIMHATRTSPSDGTLGAATTDTHMLATANLLLTKWMETTHSSNSNTILVKYDEVHRLQPRWEKAFFLAGRYYNKFLNSIRQRDLVHASSDSDYSTTPNSANGHTDAIVYLICRNYGKALACGNKYIYQTMPRLLTIWLDFGAEIDTTQKSTTKAHEDRLRYLTKVNNLIQNLVKRLPTYQFLTAFSQIISRICHPNPQVFVILERIIMSVLIVFPHQALWSMMAVLKSTVRKRQSRCNAIFAKVRSDPTAMLKRIHVEELIQQATKLTDQLLQLCNYPVPPKVATLRIGKEFRTLQRMTPLQLIIPLQRSLTVTLPTSSQTLITHHPFPGPLPTIHAFEDVVEVMHSLQKPKKVTVRGSDGQRYTFLCKPKDDLRKDSRTMEFNAMINKLLLKDTETRRRQLYIRTYAVIPLNEECGLIEWVPHTTGYRHIVMELYRRRQCVTPIQQVRSILERKDPHPGQVFVQELLPKFPPVFYEWFLNQFPDPAQWLRSRQRYVRTLAVMSMVGYILGLGDRHGENILFDDTTGDCVHVDFSCLFEKGLTLEKPERVPFRLTHNMVHAMGITGHEGPFRRTCEATMNVLRTHKDSLMCVLETFIHDPLCEWSRRRPLIATASSAAVGAADSQNRLAVTNLANIKRKLDGWAKNSIPMSVEGQVDELIQQATNTTYLFHMYIGWAAYL</sequence>
<dbReference type="Gene3D" id="3.30.1010.10">
    <property type="entry name" value="Phosphatidylinositol 3-kinase Catalytic Subunit, Chain A, domain 4"/>
    <property type="match status" value="1"/>
</dbReference>
<evidence type="ECO:0000256" key="7">
    <source>
        <dbReference type="ARBA" id="ARBA00022763"/>
    </source>
</evidence>
<dbReference type="SMART" id="SM00146">
    <property type="entry name" value="PI3Kc"/>
    <property type="match status" value="1"/>
</dbReference>
<feature type="region of interest" description="Disordered" evidence="14">
    <location>
        <begin position="1250"/>
        <end position="1274"/>
    </location>
</feature>
<dbReference type="InterPro" id="IPR014009">
    <property type="entry name" value="PIK_FAT"/>
</dbReference>
<reference evidence="18" key="1">
    <citation type="submission" date="2022-07" db="EMBL/GenBank/DDBJ databases">
        <title>Phylogenomic reconstructions and comparative analyses of Kickxellomycotina fungi.</title>
        <authorList>
            <person name="Reynolds N.K."/>
            <person name="Stajich J.E."/>
            <person name="Barry K."/>
            <person name="Grigoriev I.V."/>
            <person name="Crous P."/>
            <person name="Smith M.E."/>
        </authorList>
    </citation>
    <scope>NUCLEOTIDE SEQUENCE</scope>
    <source>
        <strain evidence="18">RSA 567</strain>
    </source>
</reference>
<comment type="catalytic activity">
    <reaction evidence="12">
        <text>L-threonyl-[protein] + ATP = O-phospho-L-threonyl-[protein] + ADP + H(+)</text>
        <dbReference type="Rhea" id="RHEA:46608"/>
        <dbReference type="Rhea" id="RHEA-COMP:11060"/>
        <dbReference type="Rhea" id="RHEA-COMP:11605"/>
        <dbReference type="ChEBI" id="CHEBI:15378"/>
        <dbReference type="ChEBI" id="CHEBI:30013"/>
        <dbReference type="ChEBI" id="CHEBI:30616"/>
        <dbReference type="ChEBI" id="CHEBI:61977"/>
        <dbReference type="ChEBI" id="CHEBI:456216"/>
        <dbReference type="EC" id="2.7.11.1"/>
    </reaction>
</comment>